<sequence>MARVLVGGALLSGFINVVLDRLIFAEVVNLVVGKKLSPDLVERLKNALTNVGYFVDDAELKELENHEVKDWLNFLRDAIYTADDLLDRVCTKATTQKGVRTYLPTFLNSEDRQMVNEIGRVVRRIEDLEKRKGYLGLQKISTSSFSWKTPSTSLVRGDMYGREDDQEALVKMLKDNNEHHLFVISIVGMGGVGKTTFAQWMYNNAELMEGFDLKAWACISENFNIEETTKNILKKIPK</sequence>
<keyword evidence="2" id="KW-0547">Nucleotide-binding</keyword>
<dbReference type="Gene3D" id="1.20.5.4130">
    <property type="match status" value="1"/>
</dbReference>
<proteinExistence type="predicted"/>
<comment type="caution">
    <text evidence="7">The sequence shown here is derived from an EMBL/GenBank/DDBJ whole genome shotgun (WGS) entry which is preliminary data.</text>
</comment>
<name>A0ABU6RIT0_9FABA</name>
<organism evidence="7 8">
    <name type="scientific">Stylosanthes scabra</name>
    <dbReference type="NCBI Taxonomy" id="79078"/>
    <lineage>
        <taxon>Eukaryota</taxon>
        <taxon>Viridiplantae</taxon>
        <taxon>Streptophyta</taxon>
        <taxon>Embryophyta</taxon>
        <taxon>Tracheophyta</taxon>
        <taxon>Spermatophyta</taxon>
        <taxon>Magnoliopsida</taxon>
        <taxon>eudicotyledons</taxon>
        <taxon>Gunneridae</taxon>
        <taxon>Pentapetalae</taxon>
        <taxon>rosids</taxon>
        <taxon>fabids</taxon>
        <taxon>Fabales</taxon>
        <taxon>Fabaceae</taxon>
        <taxon>Papilionoideae</taxon>
        <taxon>50 kb inversion clade</taxon>
        <taxon>dalbergioids sensu lato</taxon>
        <taxon>Dalbergieae</taxon>
        <taxon>Pterocarpus clade</taxon>
        <taxon>Stylosanthes</taxon>
    </lineage>
</organism>
<feature type="domain" description="NB-ARC" evidence="5">
    <location>
        <begin position="163"/>
        <end position="236"/>
    </location>
</feature>
<evidence type="ECO:0000313" key="7">
    <source>
        <dbReference type="EMBL" id="MED6123973.1"/>
    </source>
</evidence>
<dbReference type="PANTHER" id="PTHR19338:SF73">
    <property type="entry name" value="DISEASE RESISTANCE PROTEIN RGA2-LIKE"/>
    <property type="match status" value="1"/>
</dbReference>
<dbReference type="Gene3D" id="3.40.50.300">
    <property type="entry name" value="P-loop containing nucleotide triphosphate hydrolases"/>
    <property type="match status" value="1"/>
</dbReference>
<feature type="domain" description="Disease resistance N-terminal" evidence="6">
    <location>
        <begin position="38"/>
        <end position="102"/>
    </location>
</feature>
<evidence type="ECO:0000256" key="4">
    <source>
        <dbReference type="SAM" id="SignalP"/>
    </source>
</evidence>
<dbReference type="Proteomes" id="UP001341840">
    <property type="component" value="Unassembled WGS sequence"/>
</dbReference>
<gene>
    <name evidence="7" type="ORF">PIB30_054606</name>
</gene>
<dbReference type="InterPro" id="IPR002182">
    <property type="entry name" value="NB-ARC"/>
</dbReference>
<dbReference type="InterPro" id="IPR027417">
    <property type="entry name" value="P-loop_NTPase"/>
</dbReference>
<dbReference type="Pfam" id="PF18052">
    <property type="entry name" value="Rx_N"/>
    <property type="match status" value="1"/>
</dbReference>
<keyword evidence="1" id="KW-0677">Repeat</keyword>
<keyword evidence="3" id="KW-0611">Plant defense</keyword>
<dbReference type="EMBL" id="JASCZI010030626">
    <property type="protein sequence ID" value="MED6123973.1"/>
    <property type="molecule type" value="Genomic_DNA"/>
</dbReference>
<dbReference type="SUPFAM" id="SSF52540">
    <property type="entry name" value="P-loop containing nucleoside triphosphate hydrolases"/>
    <property type="match status" value="1"/>
</dbReference>
<evidence type="ECO:0000256" key="1">
    <source>
        <dbReference type="ARBA" id="ARBA00022737"/>
    </source>
</evidence>
<keyword evidence="8" id="KW-1185">Reference proteome</keyword>
<keyword evidence="4" id="KW-0732">Signal</keyword>
<dbReference type="PANTHER" id="PTHR19338">
    <property type="entry name" value="TRANSLOCASE OF INNER MITOCHONDRIAL MEMBRANE 13 HOMOLOG"/>
    <property type="match status" value="1"/>
</dbReference>
<feature type="signal peptide" evidence="4">
    <location>
        <begin position="1"/>
        <end position="20"/>
    </location>
</feature>
<reference evidence="7 8" key="1">
    <citation type="journal article" date="2023" name="Plants (Basel)">
        <title>Bridging the Gap: Combining Genomics and Transcriptomics Approaches to Understand Stylosanthes scabra, an Orphan Legume from the Brazilian Caatinga.</title>
        <authorList>
            <person name="Ferreira-Neto J.R.C."/>
            <person name="da Silva M.D."/>
            <person name="Binneck E."/>
            <person name="de Melo N.F."/>
            <person name="da Silva R.H."/>
            <person name="de Melo A.L.T.M."/>
            <person name="Pandolfi V."/>
            <person name="Bustamante F.O."/>
            <person name="Brasileiro-Vidal A.C."/>
            <person name="Benko-Iseppon A.M."/>
        </authorList>
    </citation>
    <scope>NUCLEOTIDE SEQUENCE [LARGE SCALE GENOMIC DNA]</scope>
    <source>
        <tissue evidence="7">Leaves</tissue>
    </source>
</reference>
<feature type="chain" id="PRO_5046081401" description="Disease resistance RPP13-like protein 1" evidence="4">
    <location>
        <begin position="21"/>
        <end position="238"/>
    </location>
</feature>
<evidence type="ECO:0000259" key="5">
    <source>
        <dbReference type="Pfam" id="PF00931"/>
    </source>
</evidence>
<dbReference type="Pfam" id="PF00931">
    <property type="entry name" value="NB-ARC"/>
    <property type="match status" value="1"/>
</dbReference>
<evidence type="ECO:0000256" key="2">
    <source>
        <dbReference type="ARBA" id="ARBA00022741"/>
    </source>
</evidence>
<evidence type="ECO:0000256" key="3">
    <source>
        <dbReference type="ARBA" id="ARBA00022821"/>
    </source>
</evidence>
<evidence type="ECO:0000313" key="8">
    <source>
        <dbReference type="Proteomes" id="UP001341840"/>
    </source>
</evidence>
<evidence type="ECO:0008006" key="9">
    <source>
        <dbReference type="Google" id="ProtNLM"/>
    </source>
</evidence>
<dbReference type="InterPro" id="IPR041118">
    <property type="entry name" value="Rx_N"/>
</dbReference>
<protein>
    <recommendedName>
        <fullName evidence="9">Disease resistance RPP13-like protein 1</fullName>
    </recommendedName>
</protein>
<evidence type="ECO:0000259" key="6">
    <source>
        <dbReference type="Pfam" id="PF18052"/>
    </source>
</evidence>
<accession>A0ABU6RIT0</accession>